<feature type="region of interest" description="Disordered" evidence="1">
    <location>
        <begin position="58"/>
        <end position="85"/>
    </location>
</feature>
<dbReference type="EMBL" id="JACJQY010000026">
    <property type="protein sequence ID" value="MBD2318268.1"/>
    <property type="molecule type" value="Genomic_DNA"/>
</dbReference>
<dbReference type="RefSeq" id="WP_094535063.1">
    <property type="nucleotide sequence ID" value="NZ_CAWPQU010000019.1"/>
</dbReference>
<feature type="compositionally biased region" description="Basic and acidic residues" evidence="1">
    <location>
        <begin position="1"/>
        <end position="11"/>
    </location>
</feature>
<evidence type="ECO:0000313" key="2">
    <source>
        <dbReference type="EMBL" id="MBD2318268.1"/>
    </source>
</evidence>
<protein>
    <submittedName>
        <fullName evidence="2">Uncharacterized protein</fullName>
    </submittedName>
</protein>
<reference evidence="2 3" key="1">
    <citation type="journal article" date="2020" name="ISME J.">
        <title>Comparative genomics reveals insights into cyanobacterial evolution and habitat adaptation.</title>
        <authorList>
            <person name="Chen M.Y."/>
            <person name="Teng W.K."/>
            <person name="Zhao L."/>
            <person name="Hu C.X."/>
            <person name="Zhou Y.K."/>
            <person name="Han B.P."/>
            <person name="Song L.R."/>
            <person name="Shu W.S."/>
        </authorList>
    </citation>
    <scope>NUCLEOTIDE SEQUENCE [LARGE SCALE GENOMIC DNA]</scope>
    <source>
        <strain evidence="2 3">FACHB-1050</strain>
    </source>
</reference>
<gene>
    <name evidence="2" type="ORF">H6G05_15615</name>
</gene>
<keyword evidence="3" id="KW-1185">Reference proteome</keyword>
<evidence type="ECO:0000313" key="3">
    <source>
        <dbReference type="Proteomes" id="UP000618445"/>
    </source>
</evidence>
<proteinExistence type="predicted"/>
<organism evidence="2 3">
    <name type="scientific">Phormidium tenue FACHB-1050</name>
    <dbReference type="NCBI Taxonomy" id="2692857"/>
    <lineage>
        <taxon>Bacteria</taxon>
        <taxon>Bacillati</taxon>
        <taxon>Cyanobacteriota</taxon>
        <taxon>Cyanophyceae</taxon>
        <taxon>Oscillatoriophycideae</taxon>
        <taxon>Oscillatoriales</taxon>
        <taxon>Oscillatoriaceae</taxon>
        <taxon>Phormidium</taxon>
    </lineage>
</organism>
<dbReference type="Proteomes" id="UP000618445">
    <property type="component" value="Unassembled WGS sequence"/>
</dbReference>
<accession>A0ABR8CDA6</accession>
<comment type="caution">
    <text evidence="2">The sequence shown here is derived from an EMBL/GenBank/DDBJ whole genome shotgun (WGS) entry which is preliminary data.</text>
</comment>
<name>A0ABR8CDA6_9CYAN</name>
<sequence>MFDQPLPRDPRTGLPIPDSPYPHTQIGSRTSRRTGDTYRQAREFGYDGEIIRDIDFTNHRRADHTNPHQHRYNQLTGKRQSAEPL</sequence>
<feature type="region of interest" description="Disordered" evidence="1">
    <location>
        <begin position="1"/>
        <end position="41"/>
    </location>
</feature>
<evidence type="ECO:0000256" key="1">
    <source>
        <dbReference type="SAM" id="MobiDB-lite"/>
    </source>
</evidence>